<protein>
    <submittedName>
        <fullName evidence="6">Uncharacterized protein</fullName>
    </submittedName>
</protein>
<dbReference type="InterPro" id="IPR051415">
    <property type="entry name" value="LAAT-1"/>
</dbReference>
<dbReference type="GO" id="GO:0016020">
    <property type="term" value="C:membrane"/>
    <property type="evidence" value="ECO:0007669"/>
    <property type="project" value="UniProtKB-SubCell"/>
</dbReference>
<name>A0A0H5R6N3_9EUKA</name>
<feature type="transmembrane region" description="Helical" evidence="5">
    <location>
        <begin position="70"/>
        <end position="88"/>
    </location>
</feature>
<evidence type="ECO:0000256" key="5">
    <source>
        <dbReference type="SAM" id="Phobius"/>
    </source>
</evidence>
<evidence type="ECO:0000256" key="2">
    <source>
        <dbReference type="ARBA" id="ARBA00022692"/>
    </source>
</evidence>
<dbReference type="GO" id="GO:0015174">
    <property type="term" value="F:basic amino acid transmembrane transporter activity"/>
    <property type="evidence" value="ECO:0007669"/>
    <property type="project" value="TreeGrafter"/>
</dbReference>
<organism evidence="6">
    <name type="scientific">Spongospora subterranea</name>
    <dbReference type="NCBI Taxonomy" id="70186"/>
    <lineage>
        <taxon>Eukaryota</taxon>
        <taxon>Sar</taxon>
        <taxon>Rhizaria</taxon>
        <taxon>Endomyxa</taxon>
        <taxon>Phytomyxea</taxon>
        <taxon>Plasmodiophorida</taxon>
        <taxon>Plasmodiophoridae</taxon>
        <taxon>Spongospora</taxon>
    </lineage>
</organism>
<accession>A0A0H5R6N3</accession>
<keyword evidence="4 5" id="KW-0472">Membrane</keyword>
<dbReference type="SMART" id="SM00679">
    <property type="entry name" value="CTNS"/>
    <property type="match status" value="2"/>
</dbReference>
<feature type="transmembrane region" description="Helical" evidence="5">
    <location>
        <begin position="187"/>
        <end position="208"/>
    </location>
</feature>
<dbReference type="EMBL" id="HACM01009044">
    <property type="protein sequence ID" value="CRZ09486.1"/>
    <property type="molecule type" value="Transcribed_RNA"/>
</dbReference>
<evidence type="ECO:0000313" key="6">
    <source>
        <dbReference type="EMBL" id="CRZ09486.1"/>
    </source>
</evidence>
<keyword evidence="2 5" id="KW-0812">Transmembrane</keyword>
<dbReference type="InterPro" id="IPR006603">
    <property type="entry name" value="PQ-loop_rpt"/>
</dbReference>
<evidence type="ECO:0000256" key="3">
    <source>
        <dbReference type="ARBA" id="ARBA00022989"/>
    </source>
</evidence>
<keyword evidence="3 5" id="KW-1133">Transmembrane helix</keyword>
<dbReference type="PANTHER" id="PTHR16201">
    <property type="entry name" value="SEVEN TRANSMEMBRANE PROTEIN 1-RELATED"/>
    <property type="match status" value="1"/>
</dbReference>
<feature type="transmembrane region" description="Helical" evidence="5">
    <location>
        <begin position="260"/>
        <end position="281"/>
    </location>
</feature>
<dbReference type="PANTHER" id="PTHR16201:SF34">
    <property type="entry name" value="LYSOSOMAL AMINO ACID TRANSPORTER 1"/>
    <property type="match status" value="1"/>
</dbReference>
<dbReference type="AlphaFoldDB" id="A0A0H5R6N3"/>
<dbReference type="Pfam" id="PF04193">
    <property type="entry name" value="PQ-loop"/>
    <property type="match status" value="2"/>
</dbReference>
<sequence>MPCVCEPASIDGYEYSQWIGSLFGACAYSPMEKTAYIFGSISLVTWLVALLPQIVSIYKSKTGAGISRTFIMIWIFGGLCMFLGGRLTNTPLPISLLGLYIVMSNVVILCQIIYYSRVGPHRVKSVHDVGLPKMTTTATTTLSAAALVLTTGSCIYYGTSSLSPSSRVLLSLVNPNACDYRPESSLLVQYVGLIMAWVSGFMFFFSRVPQIYQNHKAKSVQGLSLSMMSLIMFGNMTLGLQLLLGNNQSLYDFLTKTTPFLIGSVGTVFWDFLILFQAVLYNKKARIPMSGSKC</sequence>
<evidence type="ECO:0000256" key="4">
    <source>
        <dbReference type="ARBA" id="ARBA00023136"/>
    </source>
</evidence>
<evidence type="ECO:0000256" key="1">
    <source>
        <dbReference type="ARBA" id="ARBA00004141"/>
    </source>
</evidence>
<feature type="transmembrane region" description="Helical" evidence="5">
    <location>
        <begin position="220"/>
        <end position="240"/>
    </location>
</feature>
<feature type="transmembrane region" description="Helical" evidence="5">
    <location>
        <begin position="94"/>
        <end position="115"/>
    </location>
</feature>
<feature type="transmembrane region" description="Helical" evidence="5">
    <location>
        <begin position="136"/>
        <end position="158"/>
    </location>
</feature>
<comment type="subcellular location">
    <subcellularLocation>
        <location evidence="1">Membrane</location>
        <topology evidence="1">Multi-pass membrane protein</topology>
    </subcellularLocation>
</comment>
<reference evidence="6" key="1">
    <citation type="submission" date="2015-04" db="EMBL/GenBank/DDBJ databases">
        <title>The genome sequence of the plant pathogenic Rhizarian Plasmodiophora brassicae reveals insights in its biotrophic life cycle and the origin of chitin synthesis.</title>
        <authorList>
            <person name="Schwelm A."/>
            <person name="Fogelqvist J."/>
            <person name="Knaust A."/>
            <person name="Julke S."/>
            <person name="Lilja T."/>
            <person name="Dhandapani V."/>
            <person name="Bonilla-Rosso G."/>
            <person name="Karlsson M."/>
            <person name="Shevchenko A."/>
            <person name="Choi S.R."/>
            <person name="Kim H.G."/>
            <person name="Park J.Y."/>
            <person name="Lim Y.P."/>
            <person name="Ludwig-Muller J."/>
            <person name="Dixelius C."/>
        </authorList>
    </citation>
    <scope>NUCLEOTIDE SEQUENCE</scope>
    <source>
        <tissue evidence="6">Potato root galls</tissue>
    </source>
</reference>
<proteinExistence type="predicted"/>
<feature type="transmembrane region" description="Helical" evidence="5">
    <location>
        <begin position="35"/>
        <end position="58"/>
    </location>
</feature>
<dbReference type="Gene3D" id="1.20.1280.290">
    <property type="match status" value="2"/>
</dbReference>